<dbReference type="Proteomes" id="UP000243847">
    <property type="component" value="Chromosome sequence1"/>
</dbReference>
<dbReference type="GeneID" id="80451467"/>
<dbReference type="EMBL" id="AP017457">
    <property type="protein sequence ID" value="BAU98823.1"/>
    <property type="molecule type" value="Genomic_DNA"/>
</dbReference>
<accession>A0A173LVE8</accession>
<dbReference type="PANTHER" id="PTHR34070:SF1">
    <property type="entry name" value="DNA ALKYLATION REPAIR PROTEIN"/>
    <property type="match status" value="1"/>
</dbReference>
<name>A0A173LVE8_9MICO</name>
<dbReference type="OrthoDB" id="9775346at2"/>
<evidence type="ECO:0000313" key="1">
    <source>
        <dbReference type="EMBL" id="BAU98823.1"/>
    </source>
</evidence>
<dbReference type="RefSeq" id="WP_096380522.1">
    <property type="nucleotide sequence ID" value="NZ_AP017457.1"/>
</dbReference>
<dbReference type="AlphaFoldDB" id="A0A173LVE8"/>
<dbReference type="InterPro" id="IPR016024">
    <property type="entry name" value="ARM-type_fold"/>
</dbReference>
<reference evidence="1 2" key="1">
    <citation type="journal article" date="2016" name="Genome Announc.">
        <title>Complete Genome Sequence of Aurantimicrobium minutum Type Strain KNCT, a Planktonic Ultramicrobacterium Isolated from River Water.</title>
        <authorList>
            <person name="Nakai R."/>
            <person name="Fujisawa T."/>
            <person name="Nakamura Y."/>
            <person name="Nishide H."/>
            <person name="Uchiyama I."/>
            <person name="Baba T."/>
            <person name="Toyoda A."/>
            <person name="Fujiyama A."/>
            <person name="Naganuma T."/>
            <person name="Niki H."/>
        </authorList>
    </citation>
    <scope>NUCLEOTIDE SEQUENCE [LARGE SCALE GENOMIC DNA]</scope>
    <source>
        <strain evidence="1 2">KNC</strain>
    </source>
</reference>
<dbReference type="KEGG" id="amin:AUMI_12810"/>
<dbReference type="Gene3D" id="1.25.10.90">
    <property type="match status" value="1"/>
</dbReference>
<proteinExistence type="predicted"/>
<dbReference type="Pfam" id="PF08713">
    <property type="entry name" value="DNA_alkylation"/>
    <property type="match status" value="1"/>
</dbReference>
<dbReference type="CDD" id="cd06561">
    <property type="entry name" value="AlkD_like"/>
    <property type="match status" value="1"/>
</dbReference>
<dbReference type="SUPFAM" id="SSF48371">
    <property type="entry name" value="ARM repeat"/>
    <property type="match status" value="1"/>
</dbReference>
<dbReference type="PANTHER" id="PTHR34070">
    <property type="entry name" value="ARMADILLO-TYPE FOLD"/>
    <property type="match status" value="1"/>
</dbReference>
<sequence>MTSFSPQVLSLIEEIQSHADPVVAEHSQRYFKTGPGEYGEGDVFIGVRVPVVRAVGKNFRDLSPAEIVELAQSPIHELRLCAVQVLAGQFKRSKNLVQQGELFDVYLSLVAQGRVNNWDLVDSCAPYVGGYLTSIDNSMDLLRELASSANLWERRSAVMFTAALIRQGIFDPTVRLCEMLLGDSHDLIHKATGWMLREVGIRDVSVLRGFLERYAATMPRTMLRYAIEKLSEPERKHYLGMKSLLA</sequence>
<evidence type="ECO:0000313" key="2">
    <source>
        <dbReference type="Proteomes" id="UP000243847"/>
    </source>
</evidence>
<protein>
    <submittedName>
        <fullName evidence="1">DNA alkylation repair enzyme</fullName>
    </submittedName>
</protein>
<gene>
    <name evidence="1" type="ORF">AUMI_12810</name>
</gene>
<organism evidence="1 2">
    <name type="scientific">Aurantimicrobium minutum</name>
    <dbReference type="NCBI Taxonomy" id="708131"/>
    <lineage>
        <taxon>Bacteria</taxon>
        <taxon>Bacillati</taxon>
        <taxon>Actinomycetota</taxon>
        <taxon>Actinomycetes</taxon>
        <taxon>Micrococcales</taxon>
        <taxon>Microbacteriaceae</taxon>
        <taxon>Aurantimicrobium</taxon>
    </lineage>
</organism>
<dbReference type="InterPro" id="IPR014825">
    <property type="entry name" value="DNA_alkylation"/>
</dbReference>